<accession>A0AAX1F0A4</accession>
<dbReference type="KEGG" id="muv:FIT94_04240"/>
<organism evidence="2 3">
    <name type="scientific">Candidatus Methylopumilus universalis</name>
    <dbReference type="NCBI Taxonomy" id="2588536"/>
    <lineage>
        <taxon>Bacteria</taxon>
        <taxon>Pseudomonadati</taxon>
        <taxon>Pseudomonadota</taxon>
        <taxon>Betaproteobacteria</taxon>
        <taxon>Nitrosomonadales</taxon>
        <taxon>Methylophilaceae</taxon>
        <taxon>Candidatus Methylopumilus</taxon>
    </lineage>
</organism>
<dbReference type="GeneID" id="66285090"/>
<evidence type="ECO:0000259" key="1">
    <source>
        <dbReference type="Pfam" id="PF08241"/>
    </source>
</evidence>
<name>A0AAX1F0A4_9PROT</name>
<keyword evidence="2" id="KW-0489">Methyltransferase</keyword>
<proteinExistence type="predicted"/>
<dbReference type="AlphaFoldDB" id="A0AAX1F0A4"/>
<protein>
    <submittedName>
        <fullName evidence="2">Class I SAM-dependent methyltransferase</fullName>
    </submittedName>
</protein>
<dbReference type="SUPFAM" id="SSF53335">
    <property type="entry name" value="S-adenosyl-L-methionine-dependent methyltransferases"/>
    <property type="match status" value="1"/>
</dbReference>
<evidence type="ECO:0000313" key="3">
    <source>
        <dbReference type="Proteomes" id="UP000314901"/>
    </source>
</evidence>
<dbReference type="GO" id="GO:0032259">
    <property type="term" value="P:methylation"/>
    <property type="evidence" value="ECO:0007669"/>
    <property type="project" value="UniProtKB-KW"/>
</dbReference>
<dbReference type="EMBL" id="CP040953">
    <property type="protein sequence ID" value="QDC41270.1"/>
    <property type="molecule type" value="Genomic_DNA"/>
</dbReference>
<dbReference type="GO" id="GO:0008757">
    <property type="term" value="F:S-adenosylmethionine-dependent methyltransferase activity"/>
    <property type="evidence" value="ECO:0007669"/>
    <property type="project" value="InterPro"/>
</dbReference>
<dbReference type="Gene3D" id="3.40.50.150">
    <property type="entry name" value="Vaccinia Virus protein VP39"/>
    <property type="match status" value="1"/>
</dbReference>
<dbReference type="Pfam" id="PF08241">
    <property type="entry name" value="Methyltransf_11"/>
    <property type="match status" value="1"/>
</dbReference>
<sequence length="168" mass="19164">MMKLNIGSGEKKLPGFINVDKYPSQKGDLKGDLDKKINLASGCADEIMLDNVIEHVDSIPNTMKEIRRLLKKNGVVHIYTPHFTSHSSWRDPTHKHHLSYFSFDMFTKDRNAHYLGGKLFAIEKKKLSFGGGLSIMGRLIFKISPEVYEKKFCFIFPASTLYVKLRAV</sequence>
<dbReference type="InterPro" id="IPR029063">
    <property type="entry name" value="SAM-dependent_MTases_sf"/>
</dbReference>
<feature type="domain" description="Methyltransferase type 11" evidence="1">
    <location>
        <begin position="29"/>
        <end position="77"/>
    </location>
</feature>
<keyword evidence="2" id="KW-0808">Transferase</keyword>
<dbReference type="InterPro" id="IPR013216">
    <property type="entry name" value="Methyltransf_11"/>
</dbReference>
<dbReference type="RefSeq" id="WP_139867944.1">
    <property type="nucleotide sequence ID" value="NZ_CP040949.1"/>
</dbReference>
<gene>
    <name evidence="2" type="ORF">FIT94_04240</name>
</gene>
<dbReference type="Proteomes" id="UP000314901">
    <property type="component" value="Chromosome"/>
</dbReference>
<reference evidence="2 3" key="1">
    <citation type="journal article" date="2019" name="ISME J.">
        <title>Evolution in action: habitat transition from sediment to the pelagial leads to genome streamlining in Methylophilaceae.</title>
        <authorList>
            <person name="Salcher M."/>
            <person name="Schaefle D."/>
            <person name="Kaspar M."/>
            <person name="Neuenschwander S.M."/>
            <person name="Ghai R."/>
        </authorList>
    </citation>
    <scope>NUCLEOTIDE SEQUENCE [LARGE SCALE GENOMIC DNA]</scope>
    <source>
        <strain evidence="2 3">MMS-RVI-51</strain>
    </source>
</reference>
<evidence type="ECO:0000313" key="2">
    <source>
        <dbReference type="EMBL" id="QDC41270.1"/>
    </source>
</evidence>